<sequence length="205" mass="23606">MYDIEMSKNAIPVVFNSQWKSLDKGKQRAVDWIEFLLYTVPALVVPSIAQDAEAARATMCLVRFCQHALQYSIKASEVDEMHQDINDWSSYLYKLREAELINNLFFTVNHHYLHHIPDIIRMLGPLRMYSARSMERTIGEYKRKIKSSTNPGADAANILKAHAQSRHEHTVASSKRRKQIVTPIDEGDEDSPEYYGRLTLPTIEP</sequence>
<accession>A0A1X2HTC5</accession>
<dbReference type="InParanoid" id="A0A1X2HTC5"/>
<comment type="caution">
    <text evidence="2">The sequence shown here is derived from an EMBL/GenBank/DDBJ whole genome shotgun (WGS) entry which is preliminary data.</text>
</comment>
<dbReference type="AlphaFoldDB" id="A0A1X2HTC5"/>
<organism evidence="2 3">
    <name type="scientific">Syncephalastrum racemosum</name>
    <name type="common">Filamentous fungus</name>
    <dbReference type="NCBI Taxonomy" id="13706"/>
    <lineage>
        <taxon>Eukaryota</taxon>
        <taxon>Fungi</taxon>
        <taxon>Fungi incertae sedis</taxon>
        <taxon>Mucoromycota</taxon>
        <taxon>Mucoromycotina</taxon>
        <taxon>Mucoromycetes</taxon>
        <taxon>Mucorales</taxon>
        <taxon>Syncephalastraceae</taxon>
        <taxon>Syncephalastrum</taxon>
    </lineage>
</organism>
<protein>
    <recommendedName>
        <fullName evidence="4">DUF4218 domain-containing protein</fullName>
    </recommendedName>
</protein>
<evidence type="ECO:0000313" key="3">
    <source>
        <dbReference type="Proteomes" id="UP000242180"/>
    </source>
</evidence>
<keyword evidence="3" id="KW-1185">Reference proteome</keyword>
<evidence type="ECO:0008006" key="4">
    <source>
        <dbReference type="Google" id="ProtNLM"/>
    </source>
</evidence>
<dbReference type="OrthoDB" id="2281940at2759"/>
<dbReference type="EMBL" id="MCGN01000001">
    <property type="protein sequence ID" value="ORZ02744.1"/>
    <property type="molecule type" value="Genomic_DNA"/>
</dbReference>
<gene>
    <name evidence="2" type="ORF">BCR43DRAFT_500737</name>
</gene>
<dbReference type="OMA" id="CCMERTI"/>
<evidence type="ECO:0000313" key="2">
    <source>
        <dbReference type="EMBL" id="ORZ02744.1"/>
    </source>
</evidence>
<dbReference type="STRING" id="13706.A0A1X2HTC5"/>
<proteinExistence type="predicted"/>
<name>A0A1X2HTC5_SYNRA</name>
<reference evidence="2 3" key="1">
    <citation type="submission" date="2016-07" db="EMBL/GenBank/DDBJ databases">
        <title>Pervasive Adenine N6-methylation of Active Genes in Fungi.</title>
        <authorList>
            <consortium name="DOE Joint Genome Institute"/>
            <person name="Mondo S.J."/>
            <person name="Dannebaum R.O."/>
            <person name="Kuo R.C."/>
            <person name="Labutti K."/>
            <person name="Haridas S."/>
            <person name="Kuo A."/>
            <person name="Salamov A."/>
            <person name="Ahrendt S.R."/>
            <person name="Lipzen A."/>
            <person name="Sullivan W."/>
            <person name="Andreopoulos W.B."/>
            <person name="Clum A."/>
            <person name="Lindquist E."/>
            <person name="Daum C."/>
            <person name="Ramamoorthy G.K."/>
            <person name="Gryganskyi A."/>
            <person name="Culley D."/>
            <person name="Magnuson J.K."/>
            <person name="James T.Y."/>
            <person name="O'Malley M.A."/>
            <person name="Stajich J.E."/>
            <person name="Spatafora J.W."/>
            <person name="Visel A."/>
            <person name="Grigoriev I.V."/>
        </authorList>
    </citation>
    <scope>NUCLEOTIDE SEQUENCE [LARGE SCALE GENOMIC DNA]</scope>
    <source>
        <strain evidence="2 3">NRRL 2496</strain>
    </source>
</reference>
<feature type="region of interest" description="Disordered" evidence="1">
    <location>
        <begin position="164"/>
        <end position="205"/>
    </location>
</feature>
<evidence type="ECO:0000256" key="1">
    <source>
        <dbReference type="SAM" id="MobiDB-lite"/>
    </source>
</evidence>
<dbReference type="Proteomes" id="UP000242180">
    <property type="component" value="Unassembled WGS sequence"/>
</dbReference>